<evidence type="ECO:0000259" key="5">
    <source>
        <dbReference type="Pfam" id="PF24519"/>
    </source>
</evidence>
<dbReference type="InterPro" id="IPR056543">
    <property type="entry name" value="Ig-like_POM152_9th"/>
</dbReference>
<dbReference type="EMBL" id="CP015057">
    <property type="protein sequence ID" value="QGN15820.1"/>
    <property type="molecule type" value="Genomic_DNA"/>
</dbReference>
<sequence length="1313" mass="147290">MDSGFGNSGFYTHNTSMWSESRRRDVRSRDRDPFRGGISGLKDDEFSRPTDNMGTLNPGLSGFSGYTGGSGSGSSSNATKRTRKNGEYAETSIADLPLISTEVLDEASQRRLAFVIFIIIQAYKIYDLILLKSGIPLSGLFLSNSRLNFVSKYIIIDSLFFNCLPTFKIPKLKFKPLVVFLQIISFALLTVFLSSDKNFPLFTIIVSLWKQYNSRDLTLTGDSVNPKQALNSAQHFKGAHTIKILPENTAYFNPSHSAFCLPMDQSGPALEIPIRVNSSSTIGHVQLEFRDLYTNEVELWNFTKNDLKSLRKESSKDEAYKNIHYFSVPLDRIGFYELKSVKDTNNMNLRIYKSQLVLPHCPLASIKGKGEKDRCIGDNDHVSIQVQGVPPLKLTYSKTINGQKYVLEDPTLQPEYFESPLLSNSKFFSSLDTNDLKWARSYPIDIDLETSAKEYGQHLYSIEKIVDGFGNTIDFTVMSSEVREKYDLVHQFYVHDLPRASLDEEMNPNSAVRRSLVVKLDSGDFVKDAPFVVQLSHEDNNSNVNFIEKQFNEKELKFKVDEPGSYNLLSIKSNYCNGAVIGKSNVLITKPIPPQLDIKSTPILDQCVGQVGLNFDLTFTGVPPFYYKTKIYRMEKGERKLYETKKFTSQGTRNQFTYSPTSEGSYEIVFTELSNELFNSPIPLDPKKNTFKTTMRVKPSAKIAGRMETKLCLGGKTKIPIKFSGEPPFTLNYDIVATSSNNRASYNKDNIRSYSFDIETPNFNIGGDHILSLVSVKDASGCLVGLSGTDARITVRRDIPVASFATSESNSQINIKEASSAELPLKLSGEGPFTVVFNYLNNKGEVKETKEAVFNSNYKPVLKVQKEGLYRLVSVRDQSCQGKIVDPQNTFHVQYLAKPHFSVVDHNRISKLDAFNYIKNDVCQGFEETIDLSLSGVPPFLIEYDMVSPLGDKHSSSVQVATKYASIKFPNEIIGEYSIKVKSVYDSNYGKMDLQKISHRPSPIEIKQRVNPLPNIEFLDKGSTYRTCSANVDEAKLLQDIRLKVVQGTSPFSVSFSIYHESSSRTDTFTLHNVTSDNFDYKRLYEGLSLGNHIVKIESVTDANGCSNDLLSTDNQISISITDVPRIALTESAMEYCVGDYVGYQLSGSPPFIIKYEFNGKQLKSKERTSQFVRYASEPGTISISSIQDSTSQCIVDFTSPKMKPEHDKLTLNVHPIPSVTVSQGKEIVEDIHEGDKAEVIFSFEGTPPFGLTYVRTENVDTKKGKKQQIVETHKVSDIYAYEYRVLTSLQGTYEALEVSDAFCSAKNNALLD</sequence>
<feature type="domain" description="Nucleoporin POM152 immunoglobulin-like" evidence="2">
    <location>
        <begin position="921"/>
        <end position="999"/>
    </location>
</feature>
<feature type="domain" description="Nucleoporin POM152 immunoglobulin-like" evidence="2">
    <location>
        <begin position="591"/>
        <end position="697"/>
    </location>
</feature>
<dbReference type="InterPro" id="IPR056542">
    <property type="entry name" value="Ig-like_POM152_1st"/>
</dbReference>
<evidence type="ECO:0000259" key="4">
    <source>
        <dbReference type="Pfam" id="PF24312"/>
    </source>
</evidence>
<dbReference type="Proteomes" id="UP000422736">
    <property type="component" value="Chromosome 4"/>
</dbReference>
<dbReference type="Pfam" id="PF23664">
    <property type="entry name" value="Ig_Pom152"/>
    <property type="match status" value="2"/>
</dbReference>
<dbReference type="InterPro" id="IPR037701">
    <property type="entry name" value="Pom152"/>
</dbReference>
<feature type="compositionally biased region" description="Basic and acidic residues" evidence="1">
    <location>
        <begin position="20"/>
        <end position="34"/>
    </location>
</feature>
<evidence type="ECO:0000259" key="2">
    <source>
        <dbReference type="Pfam" id="PF23664"/>
    </source>
</evidence>
<evidence type="ECO:0000259" key="6">
    <source>
        <dbReference type="Pfam" id="PF24527"/>
    </source>
</evidence>
<accession>A0ABX6EWD2</accession>
<feature type="domain" description="Nucleoporin POM152 Ig-like" evidence="4">
    <location>
        <begin position="516"/>
        <end position="584"/>
    </location>
</feature>
<dbReference type="Pfam" id="PF24519">
    <property type="entry name" value="Ig-like_Pom152_1"/>
    <property type="match status" value="1"/>
</dbReference>
<evidence type="ECO:0000256" key="1">
    <source>
        <dbReference type="SAM" id="MobiDB-lite"/>
    </source>
</evidence>
<feature type="domain" description="Nucleoporin POM152 Ig-like" evidence="4">
    <location>
        <begin position="800"/>
        <end position="889"/>
    </location>
</feature>
<evidence type="ECO:0000313" key="7">
    <source>
        <dbReference type="EMBL" id="QGN15820.1"/>
    </source>
</evidence>
<feature type="region of interest" description="Disordered" evidence="1">
    <location>
        <begin position="1"/>
        <end position="51"/>
    </location>
</feature>
<dbReference type="Pfam" id="PF24312">
    <property type="entry name" value="Ig-like_POM152"/>
    <property type="match status" value="2"/>
</dbReference>
<keyword evidence="8" id="KW-1185">Reference proteome</keyword>
<dbReference type="InterPro" id="IPR056541">
    <property type="entry name" value="Ig-like_POM152"/>
</dbReference>
<feature type="domain" description="Nucleoporin POM152 N-terminal transmembrane" evidence="3">
    <location>
        <begin position="105"/>
        <end position="196"/>
    </location>
</feature>
<gene>
    <name evidence="7" type="primary">POM152</name>
    <name evidence="7" type="ORF">FIM1_2516</name>
</gene>
<dbReference type="Pfam" id="PF24097">
    <property type="entry name" value="TMD_POM152"/>
    <property type="match status" value="1"/>
</dbReference>
<name>A0ABX6EWD2_KLUMA</name>
<feature type="domain" description="Nucleoporin POM152 first Ig-like" evidence="5">
    <location>
        <begin position="249"/>
        <end position="357"/>
    </location>
</feature>
<evidence type="ECO:0000313" key="8">
    <source>
        <dbReference type="Proteomes" id="UP000422736"/>
    </source>
</evidence>
<organism evidence="7 8">
    <name type="scientific">Kluyveromyces marxianus</name>
    <name type="common">Yeast</name>
    <name type="synonym">Candida kefyr</name>
    <dbReference type="NCBI Taxonomy" id="4911"/>
    <lineage>
        <taxon>Eukaryota</taxon>
        <taxon>Fungi</taxon>
        <taxon>Dikarya</taxon>
        <taxon>Ascomycota</taxon>
        <taxon>Saccharomycotina</taxon>
        <taxon>Saccharomycetes</taxon>
        <taxon>Saccharomycetales</taxon>
        <taxon>Saccharomycetaceae</taxon>
        <taxon>Kluyveromyces</taxon>
    </lineage>
</organism>
<dbReference type="PANTHER" id="PTHR28206:SF1">
    <property type="entry name" value="NUCLEOPORIN POM152"/>
    <property type="match status" value="1"/>
</dbReference>
<dbReference type="InterPro" id="IPR056544">
    <property type="entry name" value="Ig_POM152"/>
</dbReference>
<feature type="domain" description="Nucleoporin POM152 ninth Ig-like" evidence="6">
    <location>
        <begin position="1125"/>
        <end position="1196"/>
    </location>
</feature>
<feature type="region of interest" description="Disordered" evidence="1">
    <location>
        <begin position="65"/>
        <end position="84"/>
    </location>
</feature>
<dbReference type="InterPro" id="IPR056540">
    <property type="entry name" value="TMD_POM152"/>
</dbReference>
<protein>
    <submittedName>
        <fullName evidence="7">Nucleoporin POM152</fullName>
    </submittedName>
</protein>
<evidence type="ECO:0000259" key="3">
    <source>
        <dbReference type="Pfam" id="PF24097"/>
    </source>
</evidence>
<reference evidence="7 8" key="1">
    <citation type="submission" date="2016-03" db="EMBL/GenBank/DDBJ databases">
        <title>How can Kluyveromyces marxianus grow so fast - potential evolutionary course in Saccharomyces Complex revealed by comparative genomics.</title>
        <authorList>
            <person name="Mo W."/>
            <person name="Lu W."/>
            <person name="Yang X."/>
            <person name="Qi J."/>
            <person name="Lv H."/>
        </authorList>
    </citation>
    <scope>NUCLEOTIDE SEQUENCE [LARGE SCALE GENOMIC DNA]</scope>
    <source>
        <strain evidence="7 8">FIM1</strain>
    </source>
</reference>
<proteinExistence type="predicted"/>
<dbReference type="Pfam" id="PF24527">
    <property type="entry name" value="Ig-like_Pom152_9"/>
    <property type="match status" value="1"/>
</dbReference>
<reference evidence="7 8" key="2">
    <citation type="submission" date="2019-11" db="EMBL/GenBank/DDBJ databases">
        <authorList>
            <person name="Lu H."/>
        </authorList>
    </citation>
    <scope>NUCLEOTIDE SEQUENCE [LARGE SCALE GENOMIC DNA]</scope>
    <source>
        <strain evidence="7 8">FIM1</strain>
    </source>
</reference>
<feature type="compositionally biased region" description="Polar residues" evidence="1">
    <location>
        <begin position="9"/>
        <end position="18"/>
    </location>
</feature>
<dbReference type="PANTHER" id="PTHR28206">
    <property type="entry name" value="NUCLEOPORIN POM152"/>
    <property type="match status" value="1"/>
</dbReference>